<organism evidence="1 2">
    <name type="scientific">Portibacter lacus</name>
    <dbReference type="NCBI Taxonomy" id="1099794"/>
    <lineage>
        <taxon>Bacteria</taxon>
        <taxon>Pseudomonadati</taxon>
        <taxon>Bacteroidota</taxon>
        <taxon>Saprospiria</taxon>
        <taxon>Saprospirales</taxon>
        <taxon>Haliscomenobacteraceae</taxon>
        <taxon>Portibacter</taxon>
    </lineage>
</organism>
<comment type="caution">
    <text evidence="1">The sequence shown here is derived from an EMBL/GenBank/DDBJ whole genome shotgun (WGS) entry which is preliminary data.</text>
</comment>
<reference evidence="1" key="2">
    <citation type="submission" date="2023-01" db="EMBL/GenBank/DDBJ databases">
        <title>Draft genome sequence of Portibacter lacus strain NBRC 108769.</title>
        <authorList>
            <person name="Sun Q."/>
            <person name="Mori K."/>
        </authorList>
    </citation>
    <scope>NUCLEOTIDE SEQUENCE</scope>
    <source>
        <strain evidence="1">NBRC 108769</strain>
    </source>
</reference>
<accession>A0AA37SQC3</accession>
<protein>
    <submittedName>
        <fullName evidence="1">Uncharacterized protein</fullName>
    </submittedName>
</protein>
<dbReference type="EMBL" id="BSOH01000025">
    <property type="protein sequence ID" value="GLR19066.1"/>
    <property type="molecule type" value="Genomic_DNA"/>
</dbReference>
<reference evidence="1" key="1">
    <citation type="journal article" date="2014" name="Int. J. Syst. Evol. Microbiol.">
        <title>Complete genome sequence of Corynebacterium casei LMG S-19264T (=DSM 44701T), isolated from a smear-ripened cheese.</title>
        <authorList>
            <consortium name="US DOE Joint Genome Institute (JGI-PGF)"/>
            <person name="Walter F."/>
            <person name="Albersmeier A."/>
            <person name="Kalinowski J."/>
            <person name="Ruckert C."/>
        </authorList>
    </citation>
    <scope>NUCLEOTIDE SEQUENCE</scope>
    <source>
        <strain evidence="1">NBRC 108769</strain>
    </source>
</reference>
<evidence type="ECO:0000313" key="2">
    <source>
        <dbReference type="Proteomes" id="UP001156666"/>
    </source>
</evidence>
<name>A0AA37SQC3_9BACT</name>
<evidence type="ECO:0000313" key="1">
    <source>
        <dbReference type="EMBL" id="GLR19066.1"/>
    </source>
</evidence>
<dbReference type="Proteomes" id="UP001156666">
    <property type="component" value="Unassembled WGS sequence"/>
</dbReference>
<keyword evidence="2" id="KW-1185">Reference proteome</keyword>
<sequence>MSVYPHLEIGHNGIHSEEYTFTIENKGVGPAIIETLLIGKNGELIEQDFVMFLRKEISETENLEMEFSNHLT</sequence>
<gene>
    <name evidence="1" type="ORF">GCM10007940_36820</name>
</gene>
<dbReference type="AlphaFoldDB" id="A0AA37SQC3"/>
<proteinExistence type="predicted"/>